<dbReference type="InterPro" id="IPR036955">
    <property type="entry name" value="AP2/ERF_dom_sf"/>
</dbReference>
<keyword evidence="5" id="KW-0539">Nucleus</keyword>
<evidence type="ECO:0000313" key="8">
    <source>
        <dbReference type="Proteomes" id="UP000008311"/>
    </source>
</evidence>
<evidence type="ECO:0000313" key="7">
    <source>
        <dbReference type="EMBL" id="EEF29638.1"/>
    </source>
</evidence>
<reference evidence="8" key="1">
    <citation type="journal article" date="2010" name="Nat. Biotechnol.">
        <title>Draft genome sequence of the oilseed species Ricinus communis.</title>
        <authorList>
            <person name="Chan A.P."/>
            <person name="Crabtree J."/>
            <person name="Zhao Q."/>
            <person name="Lorenzi H."/>
            <person name="Orvis J."/>
            <person name="Puiu D."/>
            <person name="Melake-Berhan A."/>
            <person name="Jones K.M."/>
            <person name="Redman J."/>
            <person name="Chen G."/>
            <person name="Cahoon E.B."/>
            <person name="Gedil M."/>
            <person name="Stanke M."/>
            <person name="Haas B.J."/>
            <person name="Wortman J.R."/>
            <person name="Fraser-Liggett C.M."/>
            <person name="Ravel J."/>
            <person name="Rabinowicz P.D."/>
        </authorList>
    </citation>
    <scope>NUCLEOTIDE SEQUENCE [LARGE SCALE GENOMIC DNA]</scope>
    <source>
        <strain evidence="8">cv. Hale</strain>
    </source>
</reference>
<accession>B9T3B7</accession>
<keyword evidence="3" id="KW-0238">DNA-binding</keyword>
<feature type="compositionally biased region" description="Low complexity" evidence="6">
    <location>
        <begin position="70"/>
        <end position="81"/>
    </location>
</feature>
<organism evidence="7 8">
    <name type="scientific">Ricinus communis</name>
    <name type="common">Castor bean</name>
    <dbReference type="NCBI Taxonomy" id="3988"/>
    <lineage>
        <taxon>Eukaryota</taxon>
        <taxon>Viridiplantae</taxon>
        <taxon>Streptophyta</taxon>
        <taxon>Embryophyta</taxon>
        <taxon>Tracheophyta</taxon>
        <taxon>Spermatophyta</taxon>
        <taxon>Magnoliopsida</taxon>
        <taxon>eudicotyledons</taxon>
        <taxon>Gunneridae</taxon>
        <taxon>Pentapetalae</taxon>
        <taxon>rosids</taxon>
        <taxon>fabids</taxon>
        <taxon>Malpighiales</taxon>
        <taxon>Euphorbiaceae</taxon>
        <taxon>Acalyphoideae</taxon>
        <taxon>Acalypheae</taxon>
        <taxon>Ricinus</taxon>
    </lineage>
</organism>
<proteinExistence type="predicted"/>
<dbReference type="GO" id="GO:0003677">
    <property type="term" value="F:DNA binding"/>
    <property type="evidence" value="ECO:0007669"/>
    <property type="project" value="UniProtKB-KW"/>
</dbReference>
<name>B9T3B7_RICCO</name>
<keyword evidence="2" id="KW-0805">Transcription regulation</keyword>
<keyword evidence="4" id="KW-0804">Transcription</keyword>
<dbReference type="AlphaFoldDB" id="B9T3B7"/>
<comment type="subcellular location">
    <subcellularLocation>
        <location evidence="1">Nucleus</location>
    </subcellularLocation>
</comment>
<dbReference type="Gene3D" id="3.30.730.10">
    <property type="entry name" value="AP2/ERF domain"/>
    <property type="match status" value="1"/>
</dbReference>
<evidence type="ECO:0000256" key="1">
    <source>
        <dbReference type="ARBA" id="ARBA00004123"/>
    </source>
</evidence>
<dbReference type="Proteomes" id="UP000008311">
    <property type="component" value="Unassembled WGS sequence"/>
</dbReference>
<feature type="compositionally biased region" description="Basic residues" evidence="6">
    <location>
        <begin position="88"/>
        <end position="99"/>
    </location>
</feature>
<sequence length="163" mass="18388">MVSLRRRKLLGLCAGRSSFLTPLPRFFDNGAAHVSSTQRSVSVHPLPSDDIKQPGEKNIVKVGVGLSNISASSSSKEQQSQPYPGQPIKRRKRHRRKHVQNQEQCVMRGVYFKNMKWQAAIKVDKKQIHLGTVGSQEEAARLYDRKSHHFYKSNVALLDSIAL</sequence>
<gene>
    <name evidence="7" type="ORF">RCOM_1749900</name>
</gene>
<evidence type="ECO:0000256" key="4">
    <source>
        <dbReference type="ARBA" id="ARBA00023163"/>
    </source>
</evidence>
<dbReference type="EMBL" id="EQ974411">
    <property type="protein sequence ID" value="EEF29638.1"/>
    <property type="molecule type" value="Genomic_DNA"/>
</dbReference>
<evidence type="ECO:0000256" key="2">
    <source>
        <dbReference type="ARBA" id="ARBA00023015"/>
    </source>
</evidence>
<dbReference type="FunCoup" id="B9T3B7">
    <property type="interactions" value="251"/>
</dbReference>
<dbReference type="STRING" id="3988.B9T3B7"/>
<protein>
    <submittedName>
        <fullName evidence="7">DNA binding protein, putative</fullName>
    </submittedName>
</protein>
<dbReference type="GO" id="GO:0005634">
    <property type="term" value="C:nucleus"/>
    <property type="evidence" value="ECO:0007669"/>
    <property type="project" value="UniProtKB-SubCell"/>
</dbReference>
<dbReference type="InterPro" id="IPR016177">
    <property type="entry name" value="DNA-bd_dom_sf"/>
</dbReference>
<evidence type="ECO:0000256" key="3">
    <source>
        <dbReference type="ARBA" id="ARBA00023125"/>
    </source>
</evidence>
<evidence type="ECO:0000256" key="6">
    <source>
        <dbReference type="SAM" id="MobiDB-lite"/>
    </source>
</evidence>
<dbReference type="InParanoid" id="B9T3B7"/>
<dbReference type="SUPFAM" id="SSF54171">
    <property type="entry name" value="DNA-binding domain"/>
    <property type="match status" value="1"/>
</dbReference>
<dbReference type="eggNOG" id="ENOG502QV4T">
    <property type="taxonomic scope" value="Eukaryota"/>
</dbReference>
<feature type="region of interest" description="Disordered" evidence="6">
    <location>
        <begin position="70"/>
        <end position="100"/>
    </location>
</feature>
<dbReference type="GO" id="GO:0003700">
    <property type="term" value="F:DNA-binding transcription factor activity"/>
    <property type="evidence" value="ECO:0007669"/>
    <property type="project" value="InterPro"/>
</dbReference>
<evidence type="ECO:0000256" key="5">
    <source>
        <dbReference type="ARBA" id="ARBA00023242"/>
    </source>
</evidence>
<keyword evidence="8" id="KW-1185">Reference proteome</keyword>